<keyword evidence="2" id="KW-1185">Reference proteome</keyword>
<name>A0ABX1E557_9PROT</name>
<dbReference type="EMBL" id="JAAVNE010000023">
    <property type="protein sequence ID" value="NKC32133.1"/>
    <property type="molecule type" value="Genomic_DNA"/>
</dbReference>
<protein>
    <submittedName>
        <fullName evidence="1">Uncharacterized protein</fullName>
    </submittedName>
</protein>
<dbReference type="Proteomes" id="UP000787635">
    <property type="component" value="Unassembled WGS sequence"/>
</dbReference>
<comment type="caution">
    <text evidence="1">The sequence shown here is derived from an EMBL/GenBank/DDBJ whole genome shotgun (WGS) entry which is preliminary data.</text>
</comment>
<evidence type="ECO:0000313" key="1">
    <source>
        <dbReference type="EMBL" id="NKC32133.1"/>
    </source>
</evidence>
<organism evidence="1 2">
    <name type="scientific">Falsiroseomonas selenitidurans</name>
    <dbReference type="NCBI Taxonomy" id="2716335"/>
    <lineage>
        <taxon>Bacteria</taxon>
        <taxon>Pseudomonadati</taxon>
        <taxon>Pseudomonadota</taxon>
        <taxon>Alphaproteobacteria</taxon>
        <taxon>Acetobacterales</taxon>
        <taxon>Roseomonadaceae</taxon>
        <taxon>Falsiroseomonas</taxon>
    </lineage>
</organism>
<proteinExistence type="predicted"/>
<dbReference type="RefSeq" id="WP_168031912.1">
    <property type="nucleotide sequence ID" value="NZ_JAAVNE010000023.1"/>
</dbReference>
<accession>A0ABX1E557</accession>
<evidence type="ECO:0000313" key="2">
    <source>
        <dbReference type="Proteomes" id="UP000787635"/>
    </source>
</evidence>
<gene>
    <name evidence="1" type="ORF">HEQ75_14810</name>
</gene>
<reference evidence="1 2" key="1">
    <citation type="submission" date="2020-03" db="EMBL/GenBank/DDBJ databases">
        <title>Roseomonas selenitidurans sp. nov. isolated from urban soil.</title>
        <authorList>
            <person name="Liu H."/>
        </authorList>
    </citation>
    <scope>NUCLEOTIDE SEQUENCE [LARGE SCALE GENOMIC DNA]</scope>
    <source>
        <strain evidence="1 2">BU-1</strain>
    </source>
</reference>
<sequence>MLPRDLLLAIRAGADGDILFPSPVLQRYFEALVPPRLRRPAPHFVLAAAMHAAVQGLNHRYLSRQAILLGLHHGDPDLLLAALRQIRPDFALHLLPAGPDAVAQITHLATGPRRVEALLCTPRVAAADRRAALAAAGPSCLVQVFANPDAADAGATLWRPAEGVPAAVGLVA</sequence>